<gene>
    <name evidence="3" type="ORF">E6K74_09720</name>
</gene>
<organism evidence="3 4">
    <name type="scientific">Eiseniibacteriota bacterium</name>
    <dbReference type="NCBI Taxonomy" id="2212470"/>
    <lineage>
        <taxon>Bacteria</taxon>
        <taxon>Candidatus Eiseniibacteriota</taxon>
    </lineage>
</organism>
<evidence type="ECO:0000313" key="4">
    <source>
        <dbReference type="Proteomes" id="UP000319829"/>
    </source>
</evidence>
<accession>A0A538SPI7</accession>
<evidence type="ECO:0000256" key="1">
    <source>
        <dbReference type="SAM" id="MobiDB-lite"/>
    </source>
</evidence>
<reference evidence="3 4" key="1">
    <citation type="journal article" date="2019" name="Nat. Microbiol.">
        <title>Mediterranean grassland soil C-N compound turnover is dependent on rainfall and depth, and is mediated by genomically divergent microorganisms.</title>
        <authorList>
            <person name="Diamond S."/>
            <person name="Andeer P.F."/>
            <person name="Li Z."/>
            <person name="Crits-Christoph A."/>
            <person name="Burstein D."/>
            <person name="Anantharaman K."/>
            <person name="Lane K.R."/>
            <person name="Thomas B.C."/>
            <person name="Pan C."/>
            <person name="Northen T.R."/>
            <person name="Banfield J.F."/>
        </authorList>
    </citation>
    <scope>NUCLEOTIDE SEQUENCE [LARGE SCALE GENOMIC DNA]</scope>
    <source>
        <strain evidence="3">WS_4</strain>
    </source>
</reference>
<name>A0A538SPI7_UNCEI</name>
<comment type="caution">
    <text evidence="3">The sequence shown here is derived from an EMBL/GenBank/DDBJ whole genome shotgun (WGS) entry which is preliminary data.</text>
</comment>
<dbReference type="Pfam" id="PF13860">
    <property type="entry name" value="FlgD_ig"/>
    <property type="match status" value="1"/>
</dbReference>
<proteinExistence type="predicted"/>
<dbReference type="InterPro" id="IPR025965">
    <property type="entry name" value="FlgD/Vpr_Ig-like"/>
</dbReference>
<dbReference type="EMBL" id="VBOU01000088">
    <property type="protein sequence ID" value="TMQ53292.1"/>
    <property type="molecule type" value="Genomic_DNA"/>
</dbReference>
<feature type="region of interest" description="Disordered" evidence="1">
    <location>
        <begin position="181"/>
        <end position="235"/>
    </location>
</feature>
<feature type="compositionally biased region" description="Low complexity" evidence="1">
    <location>
        <begin position="217"/>
        <end position="235"/>
    </location>
</feature>
<evidence type="ECO:0000259" key="2">
    <source>
        <dbReference type="Pfam" id="PF13860"/>
    </source>
</evidence>
<sequence length="316" mass="33793">MPGSRRTTQISILWVAVLAPAFLLMQTSGAGEPAARSAPSILYADTLLIVPGHPLQPKLTVQSSATVGRIPNSYSYKYSVTNEGNEGIRRFELAPVAVPDSVVIPRQWSASFEPDEEEGTVVWTVTDTPTPPPPGWEDRAAWPSPFELQPGKIMTFVLFCRRPPAPMISFVAEGFDTLSASDAYPDDEANPDRDDAPPPAGVRGGAIGPAGAGADGGEASPDQASSPGPPRSNRSSSIATISFFLPKWADVRLSVHDSRGHRVKGLIQRSLVAGYHSITWNGTDSKEFVAAGGYSFRLFVDGTRVGERRIALRNGP</sequence>
<dbReference type="AlphaFoldDB" id="A0A538SPI7"/>
<feature type="compositionally biased region" description="Gly residues" evidence="1">
    <location>
        <begin position="202"/>
        <end position="216"/>
    </location>
</feature>
<feature type="domain" description="FlgD/Vpr Ig-like" evidence="2">
    <location>
        <begin position="239"/>
        <end position="297"/>
    </location>
</feature>
<dbReference type="Gene3D" id="2.60.40.4070">
    <property type="match status" value="1"/>
</dbReference>
<dbReference type="Proteomes" id="UP000319829">
    <property type="component" value="Unassembled WGS sequence"/>
</dbReference>
<protein>
    <recommendedName>
        <fullName evidence="2">FlgD/Vpr Ig-like domain-containing protein</fullName>
    </recommendedName>
</protein>
<evidence type="ECO:0000313" key="3">
    <source>
        <dbReference type="EMBL" id="TMQ53292.1"/>
    </source>
</evidence>